<dbReference type="RefSeq" id="WP_089738206.1">
    <property type="nucleotide sequence ID" value="NZ_FOGL01000001.1"/>
</dbReference>
<dbReference type="OrthoDB" id="9810361at2"/>
<protein>
    <submittedName>
        <fullName evidence="1">Putative zinc-or iron-chelating domain-containing protein</fullName>
    </submittedName>
</protein>
<reference evidence="1 2" key="1">
    <citation type="submission" date="2016-10" db="EMBL/GenBank/DDBJ databases">
        <authorList>
            <person name="de Groot N.N."/>
        </authorList>
    </citation>
    <scope>NUCLEOTIDE SEQUENCE [LARGE SCALE GENOMIC DNA]</scope>
    <source>
        <strain evidence="1 2">CGMCC 1.7727</strain>
    </source>
</reference>
<dbReference type="Pfam" id="PF03692">
    <property type="entry name" value="CxxCxxCC"/>
    <property type="match status" value="1"/>
</dbReference>
<dbReference type="STRING" id="531814.SAMN04487944_101270"/>
<evidence type="ECO:0000313" key="2">
    <source>
        <dbReference type="Proteomes" id="UP000199687"/>
    </source>
</evidence>
<accession>A0A1H9LJ26</accession>
<dbReference type="Proteomes" id="UP000199687">
    <property type="component" value="Unassembled WGS sequence"/>
</dbReference>
<gene>
    <name evidence="1" type="ORF">SAMN04487944_101270</name>
</gene>
<organism evidence="1 2">
    <name type="scientific">Gracilibacillus ureilyticus</name>
    <dbReference type="NCBI Taxonomy" id="531814"/>
    <lineage>
        <taxon>Bacteria</taxon>
        <taxon>Bacillati</taxon>
        <taxon>Bacillota</taxon>
        <taxon>Bacilli</taxon>
        <taxon>Bacillales</taxon>
        <taxon>Bacillaceae</taxon>
        <taxon>Gracilibacillus</taxon>
    </lineage>
</organism>
<dbReference type="EMBL" id="FOGL01000001">
    <property type="protein sequence ID" value="SER11207.1"/>
    <property type="molecule type" value="Genomic_DNA"/>
</dbReference>
<proteinExistence type="predicted"/>
<dbReference type="InterPro" id="IPR005358">
    <property type="entry name" value="Puta_zinc/iron-chelating_dom"/>
</dbReference>
<keyword evidence="2" id="KW-1185">Reference proteome</keyword>
<name>A0A1H9LJ26_9BACI</name>
<dbReference type="AlphaFoldDB" id="A0A1H9LJ26"/>
<sequence length="239" mass="28712">MEQYLTLEEIKTRCMELSERYVIEEDKFYDLVEHYTMTDLPIDQKLLASYKGLLELINGEINSMEKLMDVKPSCQMGCAFCCYFPIIINELEAKLMKASIEEMPLERQEEIDHHIRNYYKKYKRVLLQLKNIEKEDDSFKFEYRKNNLPCVMLNTETNQCLAYEIRPLPCRTYVNYANPTVCQDKLMPEEPVSFEFLYEQYMGALNEFLQSLYEEGDSGFVKYPDDMYREKYLFEWLIK</sequence>
<evidence type="ECO:0000313" key="1">
    <source>
        <dbReference type="EMBL" id="SER11207.1"/>
    </source>
</evidence>